<evidence type="ECO:0000259" key="2">
    <source>
        <dbReference type="Pfam" id="PF25116"/>
    </source>
</evidence>
<dbReference type="EMBL" id="JAAQOM010000013">
    <property type="protein sequence ID" value="NIA56207.1"/>
    <property type="molecule type" value="Genomic_DNA"/>
</dbReference>
<comment type="caution">
    <text evidence="3">The sequence shown here is derived from an EMBL/GenBank/DDBJ whole genome shotgun (WGS) entry which is preliminary data.</text>
</comment>
<feature type="domain" description="Agd3 CBM87" evidence="2">
    <location>
        <begin position="53"/>
        <end position="213"/>
    </location>
</feature>
<feature type="domain" description="Agd3 deacetylase" evidence="1">
    <location>
        <begin position="360"/>
        <end position="584"/>
    </location>
</feature>
<dbReference type="InterPro" id="IPR056827">
    <property type="entry name" value="CBM87_Agd3"/>
</dbReference>
<dbReference type="RefSeq" id="WP_166861795.1">
    <property type="nucleotide sequence ID" value="NZ_JAAQOM010000013.1"/>
</dbReference>
<gene>
    <name evidence="3" type="ORF">HAV22_21480</name>
</gene>
<accession>A0ABX0PHC1</accession>
<dbReference type="InterPro" id="IPR011330">
    <property type="entry name" value="Glyco_hydro/deAcase_b/a-brl"/>
</dbReference>
<dbReference type="Pfam" id="PF25115">
    <property type="entry name" value="Agd3_CE"/>
    <property type="match status" value="1"/>
</dbReference>
<evidence type="ECO:0000259" key="1">
    <source>
        <dbReference type="Pfam" id="PF25115"/>
    </source>
</evidence>
<dbReference type="InterPro" id="IPR056826">
    <property type="entry name" value="Agd3_CE"/>
</dbReference>
<protein>
    <submittedName>
        <fullName evidence="3">Uncharacterized protein</fullName>
    </submittedName>
</protein>
<proteinExistence type="predicted"/>
<evidence type="ECO:0000313" key="4">
    <source>
        <dbReference type="Proteomes" id="UP000716322"/>
    </source>
</evidence>
<sequence>MYSFSDLIKRTAVRRGQRRLAATLLCGAMLGIATGVLTSLPASAQTQVPATSINMRMLVVSADGTEPVLAGIKSILDQLNVPYDVLIASQTPLTASTLSDGNGNGYYQGIFLTTGNLAYDAGGGNWQSALTADQWQTLWQYETTFRVRQSTLYTYPVGAPDNYCLSMPNPQGTDTNTTPVNATLTTAGKKVFSYLNPSNPVSIQKAWTYLAQPGTGGTLTPLLSTSSGNPIASICTYADGRQNLTITTDGNPDLIHTLSLGYGVINWVSKGVFLGERHVYMAPQPDDMLLDDDLWDVALHTTNSNLSYRVSGPDYNKLIQWQSTMNAAHPNNAKITLEIPFNGVGASGEYQNDTLTPAIKKNDLPFRWISHTWDHELLTGMSYADSTNELAWNNTQAKNLRLVKYFKDSMIQPEISGLDNPYFLQAAWDFGIRYILSDTSQPGWNNPSPNTGFYSTYVTGLLIIPRYPTNCYYNVHTPAEWVDEYNSFYGPSGTMPYWDHNLSYAEILDKESDIWLRYLLKYSINPVMFHQANLYPYDGNNNVMGDLINRTLAKYNAISTLPIVSLAQHDIGVRMASRMAYNNAGVSARLILGSTSSQIQVTAANSATNVPITGVSAGTTEKYGGQTISTITVSASSTVTVAGPAW</sequence>
<keyword evidence="4" id="KW-1185">Reference proteome</keyword>
<organism evidence="3 4">
    <name type="scientific">Telluria antibiotica</name>
    <dbReference type="NCBI Taxonomy" id="2717319"/>
    <lineage>
        <taxon>Bacteria</taxon>
        <taxon>Pseudomonadati</taxon>
        <taxon>Pseudomonadota</taxon>
        <taxon>Betaproteobacteria</taxon>
        <taxon>Burkholderiales</taxon>
        <taxon>Oxalobacteraceae</taxon>
        <taxon>Telluria group</taxon>
        <taxon>Telluria</taxon>
    </lineage>
</organism>
<dbReference type="Pfam" id="PF25116">
    <property type="entry name" value="CBM87_Agd3"/>
    <property type="match status" value="1"/>
</dbReference>
<evidence type="ECO:0000313" key="3">
    <source>
        <dbReference type="EMBL" id="NIA56207.1"/>
    </source>
</evidence>
<reference evidence="3 4" key="1">
    <citation type="submission" date="2020-03" db="EMBL/GenBank/DDBJ databases">
        <title>Genome sequence of strain Massilia sp. TW-1.</title>
        <authorList>
            <person name="Chaudhary D.K."/>
        </authorList>
    </citation>
    <scope>NUCLEOTIDE SEQUENCE [LARGE SCALE GENOMIC DNA]</scope>
    <source>
        <strain evidence="3 4">TW-1</strain>
    </source>
</reference>
<dbReference type="SUPFAM" id="SSF88713">
    <property type="entry name" value="Glycoside hydrolase/deacetylase"/>
    <property type="match status" value="1"/>
</dbReference>
<name>A0ABX0PHC1_9BURK</name>
<dbReference type="Proteomes" id="UP000716322">
    <property type="component" value="Unassembled WGS sequence"/>
</dbReference>